<sequence length="337" mass="38093">MNRTKLQSPIKGRESEWMEITQTQGSGPKQSWADEVEQQEANLGKKNDSLSSIWDKFDISKISNAGFKLEFVNPESVGEQRIGEIDVEDISSEIDYWQNAVVCYVLGAHPPFTVLNGYIQRIWGKHGINKIAMLKNAIVIVRFDTGIGKNEVIEGGIYHFDNKPLIVKAWNPDMEFSREELASVPIWIKLPGLDFKYWSARGLIKLGSLVGKPLMVDKNTERKAGLNFARILVEVKMGEELPEEIMFRNEKGAVITQTVTYGWKPTKCEVCNKYGRKGENCRKNKEARIEQTVAEKTTQVDVTKSKEKRYLVAGVLHKQTTKEAEPEGGNGGRLNMK</sequence>
<reference evidence="3" key="1">
    <citation type="submission" date="2025-08" db="UniProtKB">
        <authorList>
            <consortium name="RefSeq"/>
        </authorList>
    </citation>
    <scope>IDENTIFICATION</scope>
</reference>
<dbReference type="PANTHER" id="PTHR33233">
    <property type="entry name" value="ENDONUCLEASE/EXONUCLEASE/PHOSPHATASE"/>
    <property type="match status" value="1"/>
</dbReference>
<feature type="region of interest" description="Disordered" evidence="1">
    <location>
        <begin position="1"/>
        <end position="40"/>
    </location>
</feature>
<dbReference type="AlphaFoldDB" id="A0A1S3X066"/>
<dbReference type="Pfam" id="PF14111">
    <property type="entry name" value="DUF4283"/>
    <property type="match status" value="1"/>
</dbReference>
<feature type="domain" description="DUF4283" evidence="2">
    <location>
        <begin position="96"/>
        <end position="176"/>
    </location>
</feature>
<dbReference type="OrthoDB" id="1247582at2759"/>
<proteinExistence type="predicted"/>
<evidence type="ECO:0000256" key="1">
    <source>
        <dbReference type="SAM" id="MobiDB-lite"/>
    </source>
</evidence>
<evidence type="ECO:0000313" key="3">
    <source>
        <dbReference type="RefSeq" id="XP_016433287.1"/>
    </source>
</evidence>
<dbReference type="PANTHER" id="PTHR33233:SF14">
    <property type="entry name" value="ENDONUCLEASE_EXONUCLEASE_PHOSPHATASE"/>
    <property type="match status" value="1"/>
</dbReference>
<dbReference type="PaxDb" id="4097-A0A1S3X066"/>
<dbReference type="RefSeq" id="XP_016433287.1">
    <property type="nucleotide sequence ID" value="XM_016577801.1"/>
</dbReference>
<accession>A0A1S3X066</accession>
<evidence type="ECO:0000259" key="2">
    <source>
        <dbReference type="Pfam" id="PF14111"/>
    </source>
</evidence>
<dbReference type="KEGG" id="nta:107759790"/>
<name>A0A1S3X066_TOBAC</name>
<dbReference type="InterPro" id="IPR025558">
    <property type="entry name" value="DUF4283"/>
</dbReference>
<organism evidence="3">
    <name type="scientific">Nicotiana tabacum</name>
    <name type="common">Common tobacco</name>
    <dbReference type="NCBI Taxonomy" id="4097"/>
    <lineage>
        <taxon>Eukaryota</taxon>
        <taxon>Viridiplantae</taxon>
        <taxon>Streptophyta</taxon>
        <taxon>Embryophyta</taxon>
        <taxon>Tracheophyta</taxon>
        <taxon>Spermatophyta</taxon>
        <taxon>Magnoliopsida</taxon>
        <taxon>eudicotyledons</taxon>
        <taxon>Gunneridae</taxon>
        <taxon>Pentapetalae</taxon>
        <taxon>asterids</taxon>
        <taxon>lamiids</taxon>
        <taxon>Solanales</taxon>
        <taxon>Solanaceae</taxon>
        <taxon>Nicotianoideae</taxon>
        <taxon>Nicotianeae</taxon>
        <taxon>Nicotiana</taxon>
    </lineage>
</organism>
<feature type="compositionally biased region" description="Polar residues" evidence="1">
    <location>
        <begin position="20"/>
        <end position="29"/>
    </location>
</feature>
<gene>
    <name evidence="3" type="primary">LOC107759790</name>
</gene>
<protein>
    <recommendedName>
        <fullName evidence="2">DUF4283 domain-containing protein</fullName>
    </recommendedName>
</protein>